<keyword evidence="3" id="KW-0804">Transcription</keyword>
<name>A0A423W130_CYTCH</name>
<dbReference type="Pfam" id="PF00172">
    <property type="entry name" value="Zn_clus"/>
    <property type="match status" value="1"/>
</dbReference>
<sequence length="563" mass="58953">MATADGKTIRLRASCNACNESKVRCSQSKPTCARCGRNGIDCVYGLSRRTHKDAPPISMLPSSSQRPRGPSRSSSNGDMNNTSGGSSSSNTKTSSAGNSNWRGLSFSMSPAATPSTSTSTSNTSSDLSAGAQDPTLFGDYMSPVGSHFMMQQQQQQQQTNAPGGAATTQFHIYAHTSQVPDSTVADPRHHHPHGGSALPPLLDFSSLDGVTGASSSPLDDPLSAVVTRFPTPGPEYMDHSSGSNPSSNPPSWATTTTTDDMATFWARQMAMAGPTTTAPPSPPSLPPPQPQPQPVPQQQPQYGECACHAGVMELLASSTRGGGGSGAGAVSGRRPAPDAQLARLRRCIAACEASMGCTHGSGGGEDDGDGDGGSGGGEPVHIMAVSALMGHVISAFEVLACETAAAAAGATGGGGEGGERGGRNRAGRKEEEGGGLPPGALQADERVAPESPKARLSWGVLELEDDDEVDLRRRLYMLSFRRLERLLSRLTAYLRVLRDARASLPDPSRHMAFVMACDYTRLWLERRAEDVKRLFMVNAPVGPAIGDEAVDPSLLIISRHMEM</sequence>
<dbReference type="InterPro" id="IPR050675">
    <property type="entry name" value="OAF3"/>
</dbReference>
<dbReference type="CDD" id="cd00067">
    <property type="entry name" value="GAL4"/>
    <property type="match status" value="1"/>
</dbReference>
<evidence type="ECO:0000256" key="4">
    <source>
        <dbReference type="ARBA" id="ARBA00023242"/>
    </source>
</evidence>
<keyword evidence="4" id="KW-0539">Nucleus</keyword>
<dbReference type="GO" id="GO:0003677">
    <property type="term" value="F:DNA binding"/>
    <property type="evidence" value="ECO:0007669"/>
    <property type="project" value="UniProtKB-KW"/>
</dbReference>
<dbReference type="InterPro" id="IPR036864">
    <property type="entry name" value="Zn2-C6_fun-type_DNA-bd_sf"/>
</dbReference>
<keyword evidence="1" id="KW-0805">Transcription regulation</keyword>
<feature type="region of interest" description="Disordered" evidence="5">
    <location>
        <begin position="273"/>
        <end position="301"/>
    </location>
</feature>
<dbReference type="SMART" id="SM00066">
    <property type="entry name" value="GAL4"/>
    <property type="match status" value="1"/>
</dbReference>
<feature type="region of interest" description="Disordered" evidence="5">
    <location>
        <begin position="180"/>
        <end position="256"/>
    </location>
</feature>
<dbReference type="AlphaFoldDB" id="A0A423W130"/>
<accession>A0A423W130</accession>
<evidence type="ECO:0000313" key="7">
    <source>
        <dbReference type="EMBL" id="ROV97047.1"/>
    </source>
</evidence>
<dbReference type="GO" id="GO:0008270">
    <property type="term" value="F:zinc ion binding"/>
    <property type="evidence" value="ECO:0007669"/>
    <property type="project" value="InterPro"/>
</dbReference>
<protein>
    <recommendedName>
        <fullName evidence="6">Zn(2)-C6 fungal-type domain-containing protein</fullName>
    </recommendedName>
</protein>
<evidence type="ECO:0000259" key="6">
    <source>
        <dbReference type="PROSITE" id="PS50048"/>
    </source>
</evidence>
<feature type="compositionally biased region" description="Low complexity" evidence="5">
    <location>
        <begin position="240"/>
        <end position="256"/>
    </location>
</feature>
<dbReference type="Proteomes" id="UP000284375">
    <property type="component" value="Unassembled WGS sequence"/>
</dbReference>
<dbReference type="GO" id="GO:0000981">
    <property type="term" value="F:DNA-binding transcription factor activity, RNA polymerase II-specific"/>
    <property type="evidence" value="ECO:0007669"/>
    <property type="project" value="InterPro"/>
</dbReference>
<feature type="region of interest" description="Disordered" evidence="5">
    <location>
        <begin position="52"/>
        <end position="143"/>
    </location>
</feature>
<feature type="compositionally biased region" description="Basic and acidic residues" evidence="5">
    <location>
        <begin position="417"/>
        <end position="432"/>
    </location>
</feature>
<dbReference type="PANTHER" id="PTHR31069">
    <property type="entry name" value="OLEATE-ACTIVATED TRANSCRIPTION FACTOR 1-RELATED"/>
    <property type="match status" value="1"/>
</dbReference>
<evidence type="ECO:0000256" key="2">
    <source>
        <dbReference type="ARBA" id="ARBA00023125"/>
    </source>
</evidence>
<dbReference type="PROSITE" id="PS50048">
    <property type="entry name" value="ZN2_CY6_FUNGAL_2"/>
    <property type="match status" value="1"/>
</dbReference>
<evidence type="ECO:0000256" key="3">
    <source>
        <dbReference type="ARBA" id="ARBA00023163"/>
    </source>
</evidence>
<dbReference type="SUPFAM" id="SSF57701">
    <property type="entry name" value="Zn2/Cys6 DNA-binding domain"/>
    <property type="match status" value="1"/>
</dbReference>
<keyword evidence="8" id="KW-1185">Reference proteome</keyword>
<feature type="compositionally biased region" description="Low complexity" evidence="5">
    <location>
        <begin position="61"/>
        <end position="129"/>
    </location>
</feature>
<gene>
    <name evidence="7" type="ORF">VSDG_04191</name>
</gene>
<evidence type="ECO:0000313" key="8">
    <source>
        <dbReference type="Proteomes" id="UP000284375"/>
    </source>
</evidence>
<proteinExistence type="predicted"/>
<dbReference type="InterPro" id="IPR001138">
    <property type="entry name" value="Zn2Cys6_DnaBD"/>
</dbReference>
<dbReference type="PANTHER" id="PTHR31069:SF31">
    <property type="entry name" value="MONODICTYPHENONE CLUSTER TRANSCRIPTION FACTOR-RELATED"/>
    <property type="match status" value="1"/>
</dbReference>
<evidence type="ECO:0000256" key="5">
    <source>
        <dbReference type="SAM" id="MobiDB-lite"/>
    </source>
</evidence>
<organism evidence="7 8">
    <name type="scientific">Cytospora chrysosperma</name>
    <name type="common">Cytospora canker fungus</name>
    <name type="synonym">Sphaeria chrysosperma</name>
    <dbReference type="NCBI Taxonomy" id="252740"/>
    <lineage>
        <taxon>Eukaryota</taxon>
        <taxon>Fungi</taxon>
        <taxon>Dikarya</taxon>
        <taxon>Ascomycota</taxon>
        <taxon>Pezizomycotina</taxon>
        <taxon>Sordariomycetes</taxon>
        <taxon>Sordariomycetidae</taxon>
        <taxon>Diaporthales</taxon>
        <taxon>Cytosporaceae</taxon>
        <taxon>Cytospora</taxon>
    </lineage>
</organism>
<dbReference type="OrthoDB" id="2328572at2759"/>
<keyword evidence="2" id="KW-0238">DNA-binding</keyword>
<feature type="region of interest" description="Disordered" evidence="5">
    <location>
        <begin position="408"/>
        <end position="448"/>
    </location>
</feature>
<dbReference type="EMBL" id="LJZO01000018">
    <property type="protein sequence ID" value="ROV97047.1"/>
    <property type="molecule type" value="Genomic_DNA"/>
</dbReference>
<feature type="region of interest" description="Disordered" evidence="5">
    <location>
        <begin position="357"/>
        <end position="377"/>
    </location>
</feature>
<dbReference type="PRINTS" id="PR00755">
    <property type="entry name" value="AFLATOXINBRP"/>
</dbReference>
<evidence type="ECO:0000256" key="1">
    <source>
        <dbReference type="ARBA" id="ARBA00023015"/>
    </source>
</evidence>
<feature type="compositionally biased region" description="Pro residues" evidence="5">
    <location>
        <begin position="277"/>
        <end position="297"/>
    </location>
</feature>
<feature type="domain" description="Zn(2)-C6 fungal-type" evidence="6">
    <location>
        <begin position="14"/>
        <end position="44"/>
    </location>
</feature>
<comment type="caution">
    <text evidence="7">The sequence shown here is derived from an EMBL/GenBank/DDBJ whole genome shotgun (WGS) entry which is preliminary data.</text>
</comment>
<dbReference type="Gene3D" id="4.10.240.10">
    <property type="entry name" value="Zn(2)-C6 fungal-type DNA-binding domain"/>
    <property type="match status" value="1"/>
</dbReference>
<reference evidence="7 8" key="1">
    <citation type="submission" date="2015-09" db="EMBL/GenBank/DDBJ databases">
        <title>Host preference determinants of Valsa canker pathogens revealed by comparative genomics.</title>
        <authorList>
            <person name="Yin Z."/>
            <person name="Huang L."/>
        </authorList>
    </citation>
    <scope>NUCLEOTIDE SEQUENCE [LARGE SCALE GENOMIC DNA]</scope>
    <source>
        <strain evidence="7 8">YSFL</strain>
    </source>
</reference>